<sequence>MVHPKLLVHFSLTNFTIEFIRKIIERRIGKAEGMRVPSMLDGIRKQSTLLAYNELASVTFEFDPRIIVRTYPALKIKRFNLKQGMLESFMCNSTRHESTSDIKADITSFIFTTLVEESVGV</sequence>
<proteinExistence type="predicted"/>
<gene>
    <name evidence="1" type="ORF">ILEXP_LOCUS54117</name>
</gene>
<evidence type="ECO:0000313" key="1">
    <source>
        <dbReference type="EMBL" id="CAK9183822.1"/>
    </source>
</evidence>
<protein>
    <submittedName>
        <fullName evidence="1">Uncharacterized protein</fullName>
    </submittedName>
</protein>
<dbReference type="EMBL" id="CAUOFW020008769">
    <property type="protein sequence ID" value="CAK9183822.1"/>
    <property type="molecule type" value="Genomic_DNA"/>
</dbReference>
<name>A0ABC8US79_9AQUA</name>
<dbReference type="AlphaFoldDB" id="A0ABC8US79"/>
<organism evidence="1 2">
    <name type="scientific">Ilex paraguariensis</name>
    <name type="common">yerba mate</name>
    <dbReference type="NCBI Taxonomy" id="185542"/>
    <lineage>
        <taxon>Eukaryota</taxon>
        <taxon>Viridiplantae</taxon>
        <taxon>Streptophyta</taxon>
        <taxon>Embryophyta</taxon>
        <taxon>Tracheophyta</taxon>
        <taxon>Spermatophyta</taxon>
        <taxon>Magnoliopsida</taxon>
        <taxon>eudicotyledons</taxon>
        <taxon>Gunneridae</taxon>
        <taxon>Pentapetalae</taxon>
        <taxon>asterids</taxon>
        <taxon>campanulids</taxon>
        <taxon>Aquifoliales</taxon>
        <taxon>Aquifoliaceae</taxon>
        <taxon>Ilex</taxon>
    </lineage>
</organism>
<accession>A0ABC8US79</accession>
<evidence type="ECO:0000313" key="2">
    <source>
        <dbReference type="Proteomes" id="UP001642360"/>
    </source>
</evidence>
<dbReference type="Proteomes" id="UP001642360">
    <property type="component" value="Unassembled WGS sequence"/>
</dbReference>
<keyword evidence="2" id="KW-1185">Reference proteome</keyword>
<reference evidence="1 2" key="1">
    <citation type="submission" date="2024-02" db="EMBL/GenBank/DDBJ databases">
        <authorList>
            <person name="Vignale AGUSTIN F."/>
            <person name="Sosa J E."/>
            <person name="Modenutti C."/>
        </authorList>
    </citation>
    <scope>NUCLEOTIDE SEQUENCE [LARGE SCALE GENOMIC DNA]</scope>
</reference>
<comment type="caution">
    <text evidence="1">The sequence shown here is derived from an EMBL/GenBank/DDBJ whole genome shotgun (WGS) entry which is preliminary data.</text>
</comment>